<gene>
    <name evidence="2" type="ORF">LMG9964_00871</name>
</gene>
<organism evidence="2 3">
    <name type="scientific">Paraburkholderia phenoliruptrix</name>
    <dbReference type="NCBI Taxonomy" id="252970"/>
    <lineage>
        <taxon>Bacteria</taxon>
        <taxon>Pseudomonadati</taxon>
        <taxon>Pseudomonadota</taxon>
        <taxon>Betaproteobacteria</taxon>
        <taxon>Burkholderiales</taxon>
        <taxon>Burkholderiaceae</taxon>
        <taxon>Paraburkholderia</taxon>
    </lineage>
</organism>
<dbReference type="Proteomes" id="UP000494102">
    <property type="component" value="Unassembled WGS sequence"/>
</dbReference>
<dbReference type="CDD" id="cd22823">
    <property type="entry name" value="Gal_Rha_Lectin"/>
    <property type="match status" value="1"/>
</dbReference>
<evidence type="ECO:0008006" key="4">
    <source>
        <dbReference type="Google" id="ProtNLM"/>
    </source>
</evidence>
<proteinExistence type="predicted"/>
<evidence type="ECO:0000313" key="3">
    <source>
        <dbReference type="Proteomes" id="UP000494102"/>
    </source>
</evidence>
<feature type="signal peptide" evidence="1">
    <location>
        <begin position="1"/>
        <end position="29"/>
    </location>
</feature>
<name>A0A6J5JZ64_9BURK</name>
<dbReference type="AlphaFoldDB" id="A0A6J5JZ64"/>
<accession>A0A6J5JZ64</accession>
<evidence type="ECO:0000313" key="2">
    <source>
        <dbReference type="EMBL" id="CAB4047239.1"/>
    </source>
</evidence>
<protein>
    <recommendedName>
        <fullName evidence="4">Secreted protein</fullName>
    </recommendedName>
</protein>
<reference evidence="2 3" key="1">
    <citation type="submission" date="2020-04" db="EMBL/GenBank/DDBJ databases">
        <authorList>
            <person name="De Canck E."/>
        </authorList>
    </citation>
    <scope>NUCLEOTIDE SEQUENCE [LARGE SCALE GENOMIC DNA]</scope>
    <source>
        <strain evidence="2 3">LMG 9964</strain>
    </source>
</reference>
<feature type="chain" id="PRO_5026788302" description="Secreted protein" evidence="1">
    <location>
        <begin position="30"/>
        <end position="140"/>
    </location>
</feature>
<keyword evidence="1" id="KW-0732">Signal</keyword>
<sequence>MKSRRLATVGACVVGVLAPLASLASPAQGVPVLTDASRPTAPADRHLSAITILSATYGRNCGQQDGNATSDLARRCDGHTACIYMLTGDIAGANSRSCRGDLVAQWQCGDGQTHAAALSAGAAPGDRLLLSCREFAGAGK</sequence>
<dbReference type="EMBL" id="CADILN010000001">
    <property type="protein sequence ID" value="CAB4047239.1"/>
    <property type="molecule type" value="Genomic_DNA"/>
</dbReference>
<evidence type="ECO:0000256" key="1">
    <source>
        <dbReference type="SAM" id="SignalP"/>
    </source>
</evidence>